<feature type="domain" description="Starch synthase catalytic" evidence="10">
    <location>
        <begin position="6"/>
        <end position="238"/>
    </location>
</feature>
<dbReference type="Gene3D" id="3.40.50.2000">
    <property type="entry name" value="Glycogen Phosphorylase B"/>
    <property type="match status" value="2"/>
</dbReference>
<keyword evidence="12" id="KW-1185">Reference proteome</keyword>
<evidence type="ECO:0000256" key="7">
    <source>
        <dbReference type="ARBA" id="ARBA00023056"/>
    </source>
</evidence>
<gene>
    <name evidence="8" type="primary">glgA</name>
    <name evidence="11" type="ORF">J2S73_000689</name>
</gene>
<comment type="similarity">
    <text evidence="4 8">Belongs to the glycosyltransferase 1 family. Bacterial/plant glycogen synthase subfamily.</text>
</comment>
<reference evidence="11" key="1">
    <citation type="submission" date="2023-07" db="EMBL/GenBank/DDBJ databases">
        <title>Genomic Encyclopedia of Type Strains, Phase IV (KMG-IV): sequencing the most valuable type-strain genomes for metagenomic binning, comparative biology and taxonomic classification.</title>
        <authorList>
            <person name="Goeker M."/>
        </authorList>
    </citation>
    <scope>NUCLEOTIDE SEQUENCE</scope>
    <source>
        <strain evidence="11">DSM 21202</strain>
    </source>
</reference>
<dbReference type="SUPFAM" id="SSF53756">
    <property type="entry name" value="UDP-Glycosyltransferase/glycogen phosphorylase"/>
    <property type="match status" value="1"/>
</dbReference>
<dbReference type="GO" id="GO:0004373">
    <property type="term" value="F:alpha-1,4-glucan glucosyltransferase (UDP-glucose donor) activity"/>
    <property type="evidence" value="ECO:0007669"/>
    <property type="project" value="InterPro"/>
</dbReference>
<keyword evidence="6 8" id="KW-0808">Transferase</keyword>
<dbReference type="GO" id="GO:0009011">
    <property type="term" value="F:alpha-1,4-glucan glucosyltransferase (ADP-glucose donor) activity"/>
    <property type="evidence" value="ECO:0007669"/>
    <property type="project" value="UniProtKB-UniRule"/>
</dbReference>
<dbReference type="InterPro" id="IPR011835">
    <property type="entry name" value="GS/SS"/>
</dbReference>
<evidence type="ECO:0000256" key="6">
    <source>
        <dbReference type="ARBA" id="ARBA00022679"/>
    </source>
</evidence>
<comment type="function">
    <text evidence="2 8">Synthesizes alpha-1,4-glucan chains using ADP-glucose.</text>
</comment>
<comment type="pathway">
    <text evidence="3 8">Glycan biosynthesis; glycogen biosynthesis.</text>
</comment>
<accession>A0AAE3VLI0</accession>
<evidence type="ECO:0000313" key="11">
    <source>
        <dbReference type="EMBL" id="MDQ0314252.1"/>
    </source>
</evidence>
<dbReference type="GO" id="GO:0005829">
    <property type="term" value="C:cytosol"/>
    <property type="evidence" value="ECO:0007669"/>
    <property type="project" value="TreeGrafter"/>
</dbReference>
<dbReference type="InterPro" id="IPR001296">
    <property type="entry name" value="Glyco_trans_1"/>
</dbReference>
<evidence type="ECO:0000313" key="12">
    <source>
        <dbReference type="Proteomes" id="UP001229244"/>
    </source>
</evidence>
<organism evidence="11 12">
    <name type="scientific">Amorphus orientalis</name>
    <dbReference type="NCBI Taxonomy" id="649198"/>
    <lineage>
        <taxon>Bacteria</taxon>
        <taxon>Pseudomonadati</taxon>
        <taxon>Pseudomonadota</taxon>
        <taxon>Alphaproteobacteria</taxon>
        <taxon>Hyphomicrobiales</taxon>
        <taxon>Amorphaceae</taxon>
        <taxon>Amorphus</taxon>
    </lineage>
</organism>
<evidence type="ECO:0000259" key="9">
    <source>
        <dbReference type="Pfam" id="PF00534"/>
    </source>
</evidence>
<evidence type="ECO:0000256" key="4">
    <source>
        <dbReference type="ARBA" id="ARBA00010281"/>
    </source>
</evidence>
<dbReference type="GO" id="GO:0005978">
    <property type="term" value="P:glycogen biosynthetic process"/>
    <property type="evidence" value="ECO:0007669"/>
    <property type="project" value="UniProtKB-UniRule"/>
</dbReference>
<dbReference type="CDD" id="cd03791">
    <property type="entry name" value="GT5_Glycogen_synthase_DULL1-like"/>
    <property type="match status" value="1"/>
</dbReference>
<evidence type="ECO:0000259" key="10">
    <source>
        <dbReference type="Pfam" id="PF08323"/>
    </source>
</evidence>
<dbReference type="EC" id="2.4.1.21" evidence="8"/>
<dbReference type="Pfam" id="PF08323">
    <property type="entry name" value="Glyco_transf_5"/>
    <property type="match status" value="1"/>
</dbReference>
<sequence>MTPLSILSVTSEMFPLIKTGGLADVAGALPAALRAEGVTVHTLLPGYPAVKRALTSAQTVLDLSAPFGREARILAGTAGGLSLFVLDAPDLFDRPGTPYAGPDGADWPDNGLRFGTFCRAAAELAGGAVEGFRPDLVHCHDWQAGLVPAYLRYGERGGPPSIMTIHNIAFQGQMPPDILPWLGLPTRAYSVEGIEYFGRIGFLKASIRLADRVTTVSPSYAREIRWPEFGMGLEGLIRARGQDVVGILNGIDTGVWDPAADTAIASGFDPVTLYKRKPNKPAVLSRFGLDPASERPLLGVVSRLTWQKGIDLLVEALPTVLGLDCDLVVLGAGDATLQEALSAAATRHPDRIGVEIGYDEALAHQIQAGADAILVPSRFEPCGLTQLCALRYGAIPVAGRVGGLADTIIDTNEMAKVAGVGTGVLFSPVTKDTLDQALVRTAELYRDPQVWRRIQSNAMRTDVSWAGPAAAYAGLYRSLARQTRAAVR</sequence>
<feature type="binding site" evidence="8">
    <location>
        <position position="18"/>
    </location>
    <ligand>
        <name>ADP-alpha-D-glucose</name>
        <dbReference type="ChEBI" id="CHEBI:57498"/>
    </ligand>
</feature>
<dbReference type="NCBIfam" id="TIGR02095">
    <property type="entry name" value="glgA"/>
    <property type="match status" value="1"/>
</dbReference>
<dbReference type="HAMAP" id="MF_00484">
    <property type="entry name" value="Glycogen_synth"/>
    <property type="match status" value="1"/>
</dbReference>
<dbReference type="InterPro" id="IPR013534">
    <property type="entry name" value="Starch_synth_cat_dom"/>
</dbReference>
<dbReference type="Proteomes" id="UP001229244">
    <property type="component" value="Unassembled WGS sequence"/>
</dbReference>
<feature type="domain" description="Glycosyl transferase family 1" evidence="9">
    <location>
        <begin position="289"/>
        <end position="438"/>
    </location>
</feature>
<dbReference type="Pfam" id="PF00534">
    <property type="entry name" value="Glycos_transf_1"/>
    <property type="match status" value="1"/>
</dbReference>
<dbReference type="RefSeq" id="WP_306884026.1">
    <property type="nucleotide sequence ID" value="NZ_JAUSUL010000001.1"/>
</dbReference>
<comment type="catalytic activity">
    <reaction evidence="1 8">
        <text>[(1-&gt;4)-alpha-D-glucosyl](n) + ADP-alpha-D-glucose = [(1-&gt;4)-alpha-D-glucosyl](n+1) + ADP + H(+)</text>
        <dbReference type="Rhea" id="RHEA:18189"/>
        <dbReference type="Rhea" id="RHEA-COMP:9584"/>
        <dbReference type="Rhea" id="RHEA-COMP:9587"/>
        <dbReference type="ChEBI" id="CHEBI:15378"/>
        <dbReference type="ChEBI" id="CHEBI:15444"/>
        <dbReference type="ChEBI" id="CHEBI:57498"/>
        <dbReference type="ChEBI" id="CHEBI:456216"/>
        <dbReference type="EC" id="2.4.1.21"/>
    </reaction>
</comment>
<name>A0AAE3VLI0_9HYPH</name>
<dbReference type="NCBIfam" id="NF001899">
    <property type="entry name" value="PRK00654.1-2"/>
    <property type="match status" value="1"/>
</dbReference>
<dbReference type="PANTHER" id="PTHR45825">
    <property type="entry name" value="GRANULE-BOUND STARCH SYNTHASE 1, CHLOROPLASTIC/AMYLOPLASTIC"/>
    <property type="match status" value="1"/>
</dbReference>
<evidence type="ECO:0000256" key="2">
    <source>
        <dbReference type="ARBA" id="ARBA00002764"/>
    </source>
</evidence>
<evidence type="ECO:0000256" key="1">
    <source>
        <dbReference type="ARBA" id="ARBA00001478"/>
    </source>
</evidence>
<keyword evidence="5 8" id="KW-0328">Glycosyltransferase</keyword>
<keyword evidence="7 8" id="KW-0320">Glycogen biosynthesis</keyword>
<evidence type="ECO:0000256" key="5">
    <source>
        <dbReference type="ARBA" id="ARBA00022676"/>
    </source>
</evidence>
<protein>
    <recommendedName>
        <fullName evidence="8">Glycogen synthase</fullName>
        <ecNumber evidence="8">2.4.1.21</ecNumber>
    </recommendedName>
    <alternativeName>
        <fullName evidence="8">Starch [bacterial glycogen] synthase</fullName>
    </alternativeName>
</protein>
<dbReference type="EMBL" id="JAUSUL010000001">
    <property type="protein sequence ID" value="MDQ0314252.1"/>
    <property type="molecule type" value="Genomic_DNA"/>
</dbReference>
<dbReference type="AlphaFoldDB" id="A0AAE3VLI0"/>
<evidence type="ECO:0000256" key="3">
    <source>
        <dbReference type="ARBA" id="ARBA00004964"/>
    </source>
</evidence>
<proteinExistence type="inferred from homology"/>
<dbReference type="PANTHER" id="PTHR45825:SF11">
    <property type="entry name" value="ALPHA AMYLASE DOMAIN-CONTAINING PROTEIN"/>
    <property type="match status" value="1"/>
</dbReference>
<comment type="caution">
    <text evidence="11">The sequence shown here is derived from an EMBL/GenBank/DDBJ whole genome shotgun (WGS) entry which is preliminary data.</text>
</comment>
<evidence type="ECO:0000256" key="8">
    <source>
        <dbReference type="HAMAP-Rule" id="MF_00484"/>
    </source>
</evidence>